<gene>
    <name evidence="2" type="ORF">BCR39DRAFT_530247</name>
</gene>
<dbReference type="OrthoDB" id="5277092at2759"/>
<accession>A0A1Y2B537</accession>
<sequence length="123" mass="13466">MGLFDWFSSSSDSSKSSATGVNNIPAPRSDASVNAPPPDLHRRVADFVREAPNAKYTFDSRASLDRDAPDAELCRFTPDGGRSCIKLSMHSAALFKSMQGLGFYCALPAEPHRTDMECNRLPR</sequence>
<dbReference type="AlphaFoldDB" id="A0A1Y2B537"/>
<feature type="compositionally biased region" description="Low complexity" evidence="1">
    <location>
        <begin position="8"/>
        <end position="17"/>
    </location>
</feature>
<dbReference type="EMBL" id="MCFC01000022">
    <property type="protein sequence ID" value="ORY29949.1"/>
    <property type="molecule type" value="Genomic_DNA"/>
</dbReference>
<organism evidence="2 3">
    <name type="scientific">Naematelia encephala</name>
    <dbReference type="NCBI Taxonomy" id="71784"/>
    <lineage>
        <taxon>Eukaryota</taxon>
        <taxon>Fungi</taxon>
        <taxon>Dikarya</taxon>
        <taxon>Basidiomycota</taxon>
        <taxon>Agaricomycotina</taxon>
        <taxon>Tremellomycetes</taxon>
        <taxon>Tremellales</taxon>
        <taxon>Naemateliaceae</taxon>
        <taxon>Naematelia</taxon>
    </lineage>
</organism>
<reference evidence="2 3" key="1">
    <citation type="submission" date="2016-07" db="EMBL/GenBank/DDBJ databases">
        <title>Pervasive Adenine N6-methylation of Active Genes in Fungi.</title>
        <authorList>
            <consortium name="DOE Joint Genome Institute"/>
            <person name="Mondo S.J."/>
            <person name="Dannebaum R.O."/>
            <person name="Kuo R.C."/>
            <person name="Labutti K."/>
            <person name="Haridas S."/>
            <person name="Kuo A."/>
            <person name="Salamov A."/>
            <person name="Ahrendt S.R."/>
            <person name="Lipzen A."/>
            <person name="Sullivan W."/>
            <person name="Andreopoulos W.B."/>
            <person name="Clum A."/>
            <person name="Lindquist E."/>
            <person name="Daum C."/>
            <person name="Ramamoorthy G.K."/>
            <person name="Gryganskyi A."/>
            <person name="Culley D."/>
            <person name="Magnuson J.K."/>
            <person name="James T.Y."/>
            <person name="O'Malley M.A."/>
            <person name="Stajich J.E."/>
            <person name="Spatafora J.W."/>
            <person name="Visel A."/>
            <person name="Grigoriev I.V."/>
        </authorList>
    </citation>
    <scope>NUCLEOTIDE SEQUENCE [LARGE SCALE GENOMIC DNA]</scope>
    <source>
        <strain evidence="2 3">68-887.2</strain>
    </source>
</reference>
<feature type="region of interest" description="Disordered" evidence="1">
    <location>
        <begin position="1"/>
        <end position="39"/>
    </location>
</feature>
<keyword evidence="3" id="KW-1185">Reference proteome</keyword>
<proteinExistence type="predicted"/>
<evidence type="ECO:0000256" key="1">
    <source>
        <dbReference type="SAM" id="MobiDB-lite"/>
    </source>
</evidence>
<name>A0A1Y2B537_9TREE</name>
<protein>
    <submittedName>
        <fullName evidence="2">Uncharacterized protein</fullName>
    </submittedName>
</protein>
<dbReference type="Proteomes" id="UP000193986">
    <property type="component" value="Unassembled WGS sequence"/>
</dbReference>
<dbReference type="InParanoid" id="A0A1Y2B537"/>
<evidence type="ECO:0000313" key="3">
    <source>
        <dbReference type="Proteomes" id="UP000193986"/>
    </source>
</evidence>
<comment type="caution">
    <text evidence="2">The sequence shown here is derived from an EMBL/GenBank/DDBJ whole genome shotgun (WGS) entry which is preliminary data.</text>
</comment>
<evidence type="ECO:0000313" key="2">
    <source>
        <dbReference type="EMBL" id="ORY29949.1"/>
    </source>
</evidence>